<dbReference type="AlphaFoldDB" id="A0A1C7PB03"/>
<dbReference type="KEGG" id="agl:PYTT_2431"/>
<dbReference type="Proteomes" id="UP000176204">
    <property type="component" value="Chromosome I"/>
</dbReference>
<dbReference type="STRING" id="1679444.PYTT_2431"/>
<dbReference type="EMBL" id="LT629973">
    <property type="protein sequence ID" value="SEH99787.1"/>
    <property type="molecule type" value="Genomic_DNA"/>
</dbReference>
<keyword evidence="2" id="KW-1185">Reference proteome</keyword>
<proteinExistence type="predicted"/>
<sequence length="270" mass="29811">MDKNCKTKLSYALAGFCTGALAVALAFWLPSKMFSPQSRLVSMMQDITKICEDNMSTPREGDEQLLEYLTKNAPGAAQHIVQIICNGAAMTRDGDREEYFNEVSSELQKEIKNTSGAVLRMYSKLDGSSEVMDRFRSLPDIGTLTNPQSNNIKNRMDFDDIRYTQAATTGDFDTSAYMNAGSSITGNQYTFEGKVDNILTVDNNSLLSVIPAGSTDKNIRLPLILKKDAAGNLNVMRNDSYIFEVLCRNGRDAHGDIVKGMLLIKNLTAK</sequence>
<organism evidence="1 2">
    <name type="scientific">Akkermansia glycaniphila</name>
    <dbReference type="NCBI Taxonomy" id="1679444"/>
    <lineage>
        <taxon>Bacteria</taxon>
        <taxon>Pseudomonadati</taxon>
        <taxon>Verrucomicrobiota</taxon>
        <taxon>Verrucomicrobiia</taxon>
        <taxon>Verrucomicrobiales</taxon>
        <taxon>Akkermansiaceae</taxon>
        <taxon>Akkermansia</taxon>
    </lineage>
</organism>
<gene>
    <name evidence="1" type="ORF">PYTT_2431</name>
</gene>
<accession>A0A1C7PB03</accession>
<reference evidence="2" key="1">
    <citation type="submission" date="2016-09" db="EMBL/GenBank/DDBJ databases">
        <authorList>
            <person name="Koehorst J."/>
        </authorList>
    </citation>
    <scope>NUCLEOTIDE SEQUENCE [LARGE SCALE GENOMIC DNA]</scope>
</reference>
<evidence type="ECO:0000313" key="1">
    <source>
        <dbReference type="EMBL" id="SEH99787.1"/>
    </source>
</evidence>
<protein>
    <submittedName>
        <fullName evidence="1">Uncharacterized protein</fullName>
    </submittedName>
</protein>
<name>A0A1C7PB03_9BACT</name>
<evidence type="ECO:0000313" key="2">
    <source>
        <dbReference type="Proteomes" id="UP000176204"/>
    </source>
</evidence>